<name>A0AAN6KYD4_9PEZI</name>
<evidence type="ECO:0000313" key="9">
    <source>
        <dbReference type="EMBL" id="KAK1008077.1"/>
    </source>
</evidence>
<feature type="compositionally biased region" description="Polar residues" evidence="7">
    <location>
        <begin position="264"/>
        <end position="276"/>
    </location>
</feature>
<comment type="subcellular location">
    <subcellularLocation>
        <location evidence="1">Nucleus</location>
    </subcellularLocation>
</comment>
<evidence type="ECO:0000259" key="8">
    <source>
        <dbReference type="PROSITE" id="PS51088"/>
    </source>
</evidence>
<dbReference type="PROSITE" id="PS51088">
    <property type="entry name" value="TEA_2"/>
    <property type="match status" value="1"/>
</dbReference>
<dbReference type="InterPro" id="IPR038096">
    <property type="entry name" value="TEA/ATTS_sf"/>
</dbReference>
<dbReference type="Gene3D" id="6.10.20.40">
    <property type="entry name" value="TEA/ATTS domain"/>
    <property type="match status" value="1"/>
</dbReference>
<sequence>MLQPAPRVLPSNAPPLHDDGDSVQHASRVLQEHSGNRQQQLAYPASAIYEPKYTLPLHTENTWPGAYQQYHQQQQHVHHHAVPSHQYNGGQQFAIRARHPPYDYQHADDERNDLKKAADLFRRFQACAGYAKYRDKQQAAKDEKAAQEQKWPDDLEEAFFRALVKYPPMGRRKLFYKDKQRGRNELIADYIQQLTGVERGRKQVSSHIQVLKPFVDGVPQIMRYLSTKDMGHNSNGRHCSSHYGASHLSGRHMSTYPAAGLPSGTRSGGASSSLPRQNPMEEVRKGKNRLDIFEPRKFEMFVQRKYCLVPGSGQWQEERLHTYTQSIDAPLGDDLQLTDWQAFVQSYPLLAVKHAQKPLDCNVVVADASIGFPSESFRELNGVELGISFVCGSSQLDTDFMIRYRNTFYRKGQQLADPQEFDAPLQMTEGGRGVTTSLKFGSSVWAKTLHQLAARLMKQPVSGAEEHDIGEEVRNGLAGLTAMVEVIVVSPHGQGHERVLVMCWTFRKSSVVTGRASWKRLLLPQQQPQQQQAATSTTTQYPEPAKSERVDSVYDHAAQQYDDLPALEIPTQPALQSPFEYESSTGSALPSATWPTSALSEDGGGFNAAPGVHSGVSMDLMPDNSFDFNGAAINVSYDPGLSDTGPFDFSSFDAGFDTAGFECPSDFIDPDMVRYEHQQQLQEQMYDGFNAAPVLSAFGASPLNHFTPNVVGIGDETPRHAAPIAQMEGVVAQGLGHVQQVFPVFDVLEGTSYESQQQQQQQQGMYQPMGHEQQAYGGACGPDAGSGGVDPLGALADASYMRSLMPKEKGM</sequence>
<feature type="compositionally biased region" description="Low complexity" evidence="7">
    <location>
        <begin position="524"/>
        <end position="540"/>
    </location>
</feature>
<dbReference type="InterPro" id="IPR000818">
    <property type="entry name" value="TEA/ATTS_dom"/>
</dbReference>
<dbReference type="GO" id="GO:0005667">
    <property type="term" value="C:transcription regulator complex"/>
    <property type="evidence" value="ECO:0007669"/>
    <property type="project" value="TreeGrafter"/>
</dbReference>
<evidence type="ECO:0000256" key="1">
    <source>
        <dbReference type="ARBA" id="ARBA00004123"/>
    </source>
</evidence>
<protein>
    <recommendedName>
        <fullName evidence="8">TEA domain-containing protein</fullName>
    </recommendedName>
</protein>
<dbReference type="PRINTS" id="PR00065">
    <property type="entry name" value="TEADOMAIN"/>
</dbReference>
<feature type="region of interest" description="Disordered" evidence="7">
    <location>
        <begin position="1"/>
        <end position="22"/>
    </location>
</feature>
<comment type="caution">
    <text evidence="9">The sequence shown here is derived from an EMBL/GenBank/DDBJ whole genome shotgun (WGS) entry which is preliminary data.</text>
</comment>
<evidence type="ECO:0000256" key="5">
    <source>
        <dbReference type="ARBA" id="ARBA00023242"/>
    </source>
</evidence>
<accession>A0AAN6KYD4</accession>
<evidence type="ECO:0000256" key="3">
    <source>
        <dbReference type="ARBA" id="ARBA00023015"/>
    </source>
</evidence>
<evidence type="ECO:0000256" key="4">
    <source>
        <dbReference type="ARBA" id="ARBA00023163"/>
    </source>
</evidence>
<keyword evidence="5" id="KW-0539">Nucleus</keyword>
<organism evidence="9 10">
    <name type="scientific">Friedmanniomyces endolithicus</name>
    <dbReference type="NCBI Taxonomy" id="329885"/>
    <lineage>
        <taxon>Eukaryota</taxon>
        <taxon>Fungi</taxon>
        <taxon>Dikarya</taxon>
        <taxon>Ascomycota</taxon>
        <taxon>Pezizomycotina</taxon>
        <taxon>Dothideomycetes</taxon>
        <taxon>Dothideomycetidae</taxon>
        <taxon>Mycosphaerellales</taxon>
        <taxon>Teratosphaeriaceae</taxon>
        <taxon>Friedmanniomyces</taxon>
    </lineage>
</organism>
<dbReference type="PANTHER" id="PTHR11834">
    <property type="entry name" value="TRANSCRIPTIONAL ENHANCER FACTOR TEF RELATED"/>
    <property type="match status" value="1"/>
</dbReference>
<keyword evidence="10" id="KW-1185">Reference proteome</keyword>
<keyword evidence="4" id="KW-0804">Transcription</keyword>
<gene>
    <name evidence="9" type="ORF">LTR91_003145</name>
</gene>
<reference evidence="9" key="1">
    <citation type="submission" date="2023-06" db="EMBL/GenBank/DDBJ databases">
        <title>Black Yeasts Isolated from many extreme environments.</title>
        <authorList>
            <person name="Coleine C."/>
            <person name="Stajich J.E."/>
            <person name="Selbmann L."/>
        </authorList>
    </citation>
    <scope>NUCLEOTIDE SEQUENCE</scope>
    <source>
        <strain evidence="9">CCFEE 5200</strain>
    </source>
</reference>
<dbReference type="EMBL" id="JAUJLE010000016">
    <property type="protein sequence ID" value="KAK1008077.1"/>
    <property type="molecule type" value="Genomic_DNA"/>
</dbReference>
<feature type="region of interest" description="Disordered" evidence="7">
    <location>
        <begin position="578"/>
        <end position="602"/>
    </location>
</feature>
<dbReference type="SMART" id="SM00426">
    <property type="entry name" value="TEA"/>
    <property type="match status" value="1"/>
</dbReference>
<evidence type="ECO:0000256" key="7">
    <source>
        <dbReference type="SAM" id="MobiDB-lite"/>
    </source>
</evidence>
<evidence type="ECO:0000256" key="6">
    <source>
        <dbReference type="PROSITE-ProRule" id="PRU00505"/>
    </source>
</evidence>
<proteinExistence type="inferred from homology"/>
<dbReference type="Pfam" id="PF01285">
    <property type="entry name" value="TEA"/>
    <property type="match status" value="1"/>
</dbReference>
<dbReference type="GO" id="GO:0005634">
    <property type="term" value="C:nucleus"/>
    <property type="evidence" value="ECO:0007669"/>
    <property type="project" value="UniProtKB-SubCell"/>
</dbReference>
<feature type="domain" description="TEA" evidence="8">
    <location>
        <begin position="144"/>
        <end position="218"/>
    </location>
</feature>
<feature type="DNA-binding region" description="TEA" evidence="6">
    <location>
        <begin position="144"/>
        <end position="218"/>
    </location>
</feature>
<dbReference type="Proteomes" id="UP001175353">
    <property type="component" value="Unassembled WGS sequence"/>
</dbReference>
<keyword evidence="3" id="KW-0805">Transcription regulation</keyword>
<evidence type="ECO:0000256" key="2">
    <source>
        <dbReference type="ARBA" id="ARBA00008421"/>
    </source>
</evidence>
<feature type="region of interest" description="Disordered" evidence="7">
    <location>
        <begin position="254"/>
        <end position="283"/>
    </location>
</feature>
<evidence type="ECO:0000313" key="10">
    <source>
        <dbReference type="Proteomes" id="UP001175353"/>
    </source>
</evidence>
<comment type="similarity">
    <text evidence="2">Belongs to the TEC1 family.</text>
</comment>
<dbReference type="PANTHER" id="PTHR11834:SF0">
    <property type="entry name" value="PROTEIN SCALLOPED"/>
    <property type="match status" value="1"/>
</dbReference>
<dbReference type="GO" id="GO:0000978">
    <property type="term" value="F:RNA polymerase II cis-regulatory region sequence-specific DNA binding"/>
    <property type="evidence" value="ECO:0007669"/>
    <property type="project" value="TreeGrafter"/>
</dbReference>
<feature type="region of interest" description="Disordered" evidence="7">
    <location>
        <begin position="755"/>
        <end position="782"/>
    </location>
</feature>
<dbReference type="InterPro" id="IPR050937">
    <property type="entry name" value="TEC1_TEAD_TF"/>
</dbReference>
<dbReference type="GO" id="GO:0000981">
    <property type="term" value="F:DNA-binding transcription factor activity, RNA polymerase II-specific"/>
    <property type="evidence" value="ECO:0007669"/>
    <property type="project" value="TreeGrafter"/>
</dbReference>
<feature type="compositionally biased region" description="Polar residues" evidence="7">
    <location>
        <begin position="582"/>
        <end position="599"/>
    </location>
</feature>
<dbReference type="AlphaFoldDB" id="A0AAN6KYD4"/>
<feature type="region of interest" description="Disordered" evidence="7">
    <location>
        <begin position="523"/>
        <end position="547"/>
    </location>
</feature>